<name>A0A9K3DRN3_HELAN</name>
<sequence>MNLVAEWQSLHTLRFFATRIGTPGGRLSNPKAIARRSLCPHSKVSFSSSFTLCRTHDVSGT</sequence>
<evidence type="ECO:0000313" key="1">
    <source>
        <dbReference type="EMBL" id="KAF5759514.1"/>
    </source>
</evidence>
<proteinExistence type="predicted"/>
<dbReference type="Gramene" id="mRNA:HanXRQr2_Chr16g0742181">
    <property type="protein sequence ID" value="CDS:HanXRQr2_Chr16g0742181.1"/>
    <property type="gene ID" value="HanXRQr2_Chr16g0742181"/>
</dbReference>
<reference evidence="1" key="1">
    <citation type="journal article" date="2017" name="Nature">
        <title>The sunflower genome provides insights into oil metabolism, flowering and Asterid evolution.</title>
        <authorList>
            <person name="Badouin H."/>
            <person name="Gouzy J."/>
            <person name="Grassa C.J."/>
            <person name="Murat F."/>
            <person name="Staton S.E."/>
            <person name="Cottret L."/>
            <person name="Lelandais-Briere C."/>
            <person name="Owens G.L."/>
            <person name="Carrere S."/>
            <person name="Mayjonade B."/>
            <person name="Legrand L."/>
            <person name="Gill N."/>
            <person name="Kane N.C."/>
            <person name="Bowers J.E."/>
            <person name="Hubner S."/>
            <person name="Bellec A."/>
            <person name="Berard A."/>
            <person name="Berges H."/>
            <person name="Blanchet N."/>
            <person name="Boniface M.C."/>
            <person name="Brunel D."/>
            <person name="Catrice O."/>
            <person name="Chaidir N."/>
            <person name="Claudel C."/>
            <person name="Donnadieu C."/>
            <person name="Faraut T."/>
            <person name="Fievet G."/>
            <person name="Helmstetter N."/>
            <person name="King M."/>
            <person name="Knapp S.J."/>
            <person name="Lai Z."/>
            <person name="Le Paslier M.C."/>
            <person name="Lippi Y."/>
            <person name="Lorenzon L."/>
            <person name="Mandel J.R."/>
            <person name="Marage G."/>
            <person name="Marchand G."/>
            <person name="Marquand E."/>
            <person name="Bret-Mestries E."/>
            <person name="Morien E."/>
            <person name="Nambeesan S."/>
            <person name="Nguyen T."/>
            <person name="Pegot-Espagnet P."/>
            <person name="Pouilly N."/>
            <person name="Raftis F."/>
            <person name="Sallet E."/>
            <person name="Schiex T."/>
            <person name="Thomas J."/>
            <person name="Vandecasteele C."/>
            <person name="Vares D."/>
            <person name="Vear F."/>
            <person name="Vautrin S."/>
            <person name="Crespi M."/>
            <person name="Mangin B."/>
            <person name="Burke J.M."/>
            <person name="Salse J."/>
            <person name="Munos S."/>
            <person name="Vincourt P."/>
            <person name="Rieseberg L.H."/>
            <person name="Langlade N.B."/>
        </authorList>
    </citation>
    <scope>NUCLEOTIDE SEQUENCE</scope>
    <source>
        <tissue evidence="1">Leaves</tissue>
    </source>
</reference>
<keyword evidence="2" id="KW-1185">Reference proteome</keyword>
<gene>
    <name evidence="1" type="ORF">HanXRQr2_Chr16g0742181</name>
</gene>
<evidence type="ECO:0000313" key="2">
    <source>
        <dbReference type="Proteomes" id="UP000215914"/>
    </source>
</evidence>
<dbReference type="AlphaFoldDB" id="A0A9K3DRN3"/>
<dbReference type="EMBL" id="MNCJ02000331">
    <property type="protein sequence ID" value="KAF5759514.1"/>
    <property type="molecule type" value="Genomic_DNA"/>
</dbReference>
<dbReference type="Proteomes" id="UP000215914">
    <property type="component" value="Unassembled WGS sequence"/>
</dbReference>
<comment type="caution">
    <text evidence="1">The sequence shown here is derived from an EMBL/GenBank/DDBJ whole genome shotgun (WGS) entry which is preliminary data.</text>
</comment>
<organism evidence="1 2">
    <name type="scientific">Helianthus annuus</name>
    <name type="common">Common sunflower</name>
    <dbReference type="NCBI Taxonomy" id="4232"/>
    <lineage>
        <taxon>Eukaryota</taxon>
        <taxon>Viridiplantae</taxon>
        <taxon>Streptophyta</taxon>
        <taxon>Embryophyta</taxon>
        <taxon>Tracheophyta</taxon>
        <taxon>Spermatophyta</taxon>
        <taxon>Magnoliopsida</taxon>
        <taxon>eudicotyledons</taxon>
        <taxon>Gunneridae</taxon>
        <taxon>Pentapetalae</taxon>
        <taxon>asterids</taxon>
        <taxon>campanulids</taxon>
        <taxon>Asterales</taxon>
        <taxon>Asteraceae</taxon>
        <taxon>Asteroideae</taxon>
        <taxon>Heliantheae alliance</taxon>
        <taxon>Heliantheae</taxon>
        <taxon>Helianthus</taxon>
    </lineage>
</organism>
<protein>
    <submittedName>
        <fullName evidence="1">Uncharacterized protein</fullName>
    </submittedName>
</protein>
<reference evidence="1" key="2">
    <citation type="submission" date="2020-06" db="EMBL/GenBank/DDBJ databases">
        <title>Helianthus annuus Genome sequencing and assembly Release 2.</title>
        <authorList>
            <person name="Gouzy J."/>
            <person name="Langlade N."/>
            <person name="Munos S."/>
        </authorList>
    </citation>
    <scope>NUCLEOTIDE SEQUENCE</scope>
    <source>
        <tissue evidence="1">Leaves</tissue>
    </source>
</reference>
<accession>A0A9K3DRN3</accession>